<dbReference type="OrthoDB" id="7863431at2"/>
<comment type="caution">
    <text evidence="1">The sequence shown here is derived from an EMBL/GenBank/DDBJ whole genome shotgun (WGS) entry which is preliminary data.</text>
</comment>
<dbReference type="RefSeq" id="WP_106163447.1">
    <property type="nucleotide sequence ID" value="NZ_JBLWXK010000006.1"/>
</dbReference>
<evidence type="ECO:0000313" key="2">
    <source>
        <dbReference type="Proteomes" id="UP000237718"/>
    </source>
</evidence>
<gene>
    <name evidence="1" type="ORF">CLV89_104351</name>
</gene>
<dbReference type="EMBL" id="PVUF01000004">
    <property type="protein sequence ID" value="PRZ48522.1"/>
    <property type="molecule type" value="Genomic_DNA"/>
</dbReference>
<name>A0A2T1AIZ4_TRISK</name>
<sequence>MMDLLKKDAAQPLSVRAQPVLDWILRTIRIRKTMPVPAAGHAGVQVPHDVLQRLAETSPHLLADIGIRSTDQVDATSPWQLDDGRHLMLRPPL</sequence>
<evidence type="ECO:0000313" key="1">
    <source>
        <dbReference type="EMBL" id="PRZ48522.1"/>
    </source>
</evidence>
<proteinExistence type="predicted"/>
<reference evidence="1 2" key="1">
    <citation type="submission" date="2018-03" db="EMBL/GenBank/DDBJ databases">
        <title>Genomic Encyclopedia of Archaeal and Bacterial Type Strains, Phase II (KMG-II): from individual species to whole genera.</title>
        <authorList>
            <person name="Goeker M."/>
        </authorList>
    </citation>
    <scope>NUCLEOTIDE SEQUENCE [LARGE SCALE GENOMIC DNA]</scope>
    <source>
        <strain evidence="1 2">DSM 25328</strain>
    </source>
</reference>
<accession>A0A2T1AIZ4</accession>
<dbReference type="AlphaFoldDB" id="A0A2T1AIZ4"/>
<protein>
    <submittedName>
        <fullName evidence="1">Uncharacterized protein</fullName>
    </submittedName>
</protein>
<dbReference type="Proteomes" id="UP000237718">
    <property type="component" value="Unassembled WGS sequence"/>
</dbReference>
<organism evidence="1 2">
    <name type="scientific">Tritonibacter scottomollicae</name>
    <name type="common">Epibacterium scottomollicae</name>
    <dbReference type="NCBI Taxonomy" id="483013"/>
    <lineage>
        <taxon>Bacteria</taxon>
        <taxon>Pseudomonadati</taxon>
        <taxon>Pseudomonadota</taxon>
        <taxon>Alphaproteobacteria</taxon>
        <taxon>Rhodobacterales</taxon>
        <taxon>Paracoccaceae</taxon>
        <taxon>Tritonibacter</taxon>
    </lineage>
</organism>